<feature type="compositionally biased region" description="Low complexity" evidence="10">
    <location>
        <begin position="98"/>
        <end position="107"/>
    </location>
</feature>
<evidence type="ECO:0000256" key="7">
    <source>
        <dbReference type="ARBA" id="ARBA00023170"/>
    </source>
</evidence>
<organism evidence="13 14">
    <name type="scientific">Desulfosalsimonas propionicica</name>
    <dbReference type="NCBI Taxonomy" id="332175"/>
    <lineage>
        <taxon>Bacteria</taxon>
        <taxon>Pseudomonadati</taxon>
        <taxon>Thermodesulfobacteriota</taxon>
        <taxon>Desulfobacteria</taxon>
        <taxon>Desulfobacterales</taxon>
        <taxon>Desulfosalsimonadaceae</taxon>
        <taxon>Desulfosalsimonas</taxon>
    </lineage>
</organism>
<dbReference type="GO" id="GO:0003924">
    <property type="term" value="F:GTPase activity"/>
    <property type="evidence" value="ECO:0007669"/>
    <property type="project" value="UniProtKB-UniRule"/>
</dbReference>
<evidence type="ECO:0000256" key="11">
    <source>
        <dbReference type="SAM" id="Phobius"/>
    </source>
</evidence>
<keyword evidence="6 9" id="KW-0472">Membrane</keyword>
<evidence type="ECO:0000259" key="12">
    <source>
        <dbReference type="PROSITE" id="PS00300"/>
    </source>
</evidence>
<dbReference type="HAMAP" id="MF_00920">
    <property type="entry name" value="FtsY"/>
    <property type="match status" value="1"/>
</dbReference>
<dbReference type="RefSeq" id="WP_181551310.1">
    <property type="nucleotide sequence ID" value="NZ_JACDUS010000004.1"/>
</dbReference>
<dbReference type="SMART" id="SM00962">
    <property type="entry name" value="SRP54"/>
    <property type="match status" value="1"/>
</dbReference>
<dbReference type="NCBIfam" id="TIGR00064">
    <property type="entry name" value="ftsY"/>
    <property type="match status" value="1"/>
</dbReference>
<dbReference type="InterPro" id="IPR013822">
    <property type="entry name" value="Signal_recog_particl_SRP54_hlx"/>
</dbReference>
<comment type="subunit">
    <text evidence="9">Part of the signal recognition particle protein translocation system, which is composed of SRP and FtsY.</text>
</comment>
<keyword evidence="4 9" id="KW-0378">Hydrolase</keyword>
<keyword evidence="14" id="KW-1185">Reference proteome</keyword>
<feature type="region of interest" description="Disordered" evidence="10">
    <location>
        <begin position="49"/>
        <end position="107"/>
    </location>
</feature>
<evidence type="ECO:0000256" key="5">
    <source>
        <dbReference type="ARBA" id="ARBA00023134"/>
    </source>
</evidence>
<dbReference type="GO" id="GO:0005737">
    <property type="term" value="C:cytoplasm"/>
    <property type="evidence" value="ECO:0007669"/>
    <property type="project" value="UniProtKB-SubCell"/>
</dbReference>
<dbReference type="Proteomes" id="UP000525298">
    <property type="component" value="Unassembled WGS sequence"/>
</dbReference>
<accession>A0A7W0HL18</accession>
<reference evidence="13 14" key="1">
    <citation type="submission" date="2020-07" db="EMBL/GenBank/DDBJ databases">
        <title>Genomic Encyclopedia of Type Strains, Phase IV (KMG-IV): sequencing the most valuable type-strain genomes for metagenomic binning, comparative biology and taxonomic classification.</title>
        <authorList>
            <person name="Goeker M."/>
        </authorList>
    </citation>
    <scope>NUCLEOTIDE SEQUENCE [LARGE SCALE GENOMIC DNA]</scope>
    <source>
        <strain evidence="13 14">DSM 17721</strain>
    </source>
</reference>
<evidence type="ECO:0000313" key="13">
    <source>
        <dbReference type="EMBL" id="MBA2881676.1"/>
    </source>
</evidence>
<evidence type="ECO:0000256" key="6">
    <source>
        <dbReference type="ARBA" id="ARBA00023136"/>
    </source>
</evidence>
<dbReference type="EMBL" id="JACDUS010000004">
    <property type="protein sequence ID" value="MBA2881676.1"/>
    <property type="molecule type" value="Genomic_DNA"/>
</dbReference>
<comment type="similarity">
    <text evidence="9">Belongs to the GTP-binding SRP family. FtsY subfamily.</text>
</comment>
<dbReference type="SMART" id="SM00382">
    <property type="entry name" value="AAA"/>
    <property type="match status" value="1"/>
</dbReference>
<dbReference type="CDD" id="cd17874">
    <property type="entry name" value="FtsY"/>
    <property type="match status" value="1"/>
</dbReference>
<dbReference type="InterPro" id="IPR000897">
    <property type="entry name" value="SRP54_GTPase_dom"/>
</dbReference>
<dbReference type="PANTHER" id="PTHR43134">
    <property type="entry name" value="SIGNAL RECOGNITION PARTICLE RECEPTOR SUBUNIT ALPHA"/>
    <property type="match status" value="1"/>
</dbReference>
<keyword evidence="2 9" id="KW-0963">Cytoplasm</keyword>
<keyword evidence="1 9" id="KW-1003">Cell membrane</keyword>
<keyword evidence="3 9" id="KW-0547">Nucleotide-binding</keyword>
<evidence type="ECO:0000256" key="8">
    <source>
        <dbReference type="ARBA" id="ARBA00048027"/>
    </source>
</evidence>
<name>A0A7W0HL18_9BACT</name>
<comment type="subcellular location">
    <subcellularLocation>
        <location evidence="9">Cell membrane</location>
        <topology evidence="9">Peripheral membrane protein</topology>
        <orientation evidence="9">Cytoplasmic side</orientation>
    </subcellularLocation>
    <subcellularLocation>
        <location evidence="9">Cytoplasm</location>
    </subcellularLocation>
</comment>
<evidence type="ECO:0000256" key="9">
    <source>
        <dbReference type="HAMAP-Rule" id="MF_00920"/>
    </source>
</evidence>
<feature type="compositionally biased region" description="Basic and acidic residues" evidence="10">
    <location>
        <begin position="49"/>
        <end position="58"/>
    </location>
</feature>
<dbReference type="Pfam" id="PF00448">
    <property type="entry name" value="SRP54"/>
    <property type="match status" value="1"/>
</dbReference>
<feature type="binding site" evidence="9">
    <location>
        <begin position="361"/>
        <end position="364"/>
    </location>
    <ligand>
        <name>GTP</name>
        <dbReference type="ChEBI" id="CHEBI:37565"/>
    </ligand>
</feature>
<dbReference type="EC" id="3.6.5.4" evidence="9"/>
<comment type="function">
    <text evidence="9">Involved in targeting and insertion of nascent membrane proteins into the cytoplasmic membrane. Acts as a receptor for the complex formed by the signal recognition particle (SRP) and the ribosome-nascent chain (RNC).</text>
</comment>
<protein>
    <recommendedName>
        <fullName evidence="9">Signal recognition particle receptor FtsY</fullName>
        <shortName evidence="9">SRP receptor</shortName>
        <ecNumber evidence="9">3.6.5.4</ecNumber>
    </recommendedName>
</protein>
<evidence type="ECO:0000256" key="2">
    <source>
        <dbReference type="ARBA" id="ARBA00022490"/>
    </source>
</evidence>
<dbReference type="InterPro" id="IPR004390">
    <property type="entry name" value="SR_rcpt_FtsY"/>
</dbReference>
<dbReference type="GO" id="GO:0005047">
    <property type="term" value="F:signal recognition particle binding"/>
    <property type="evidence" value="ECO:0007669"/>
    <property type="project" value="TreeGrafter"/>
</dbReference>
<proteinExistence type="inferred from homology"/>
<gene>
    <name evidence="9" type="primary">ftsY</name>
    <name evidence="13" type="ORF">HNR65_002003</name>
</gene>
<dbReference type="PROSITE" id="PS00300">
    <property type="entry name" value="SRP54"/>
    <property type="match status" value="1"/>
</dbReference>
<dbReference type="Pfam" id="PF02881">
    <property type="entry name" value="SRP54_N"/>
    <property type="match status" value="1"/>
</dbReference>
<dbReference type="InterPro" id="IPR003593">
    <property type="entry name" value="AAA+_ATPase"/>
</dbReference>
<dbReference type="AlphaFoldDB" id="A0A7W0HL18"/>
<comment type="catalytic activity">
    <reaction evidence="8 9">
        <text>GTP + H2O = GDP + phosphate + H(+)</text>
        <dbReference type="Rhea" id="RHEA:19669"/>
        <dbReference type="ChEBI" id="CHEBI:15377"/>
        <dbReference type="ChEBI" id="CHEBI:15378"/>
        <dbReference type="ChEBI" id="CHEBI:37565"/>
        <dbReference type="ChEBI" id="CHEBI:43474"/>
        <dbReference type="ChEBI" id="CHEBI:58189"/>
        <dbReference type="EC" id="3.6.5.4"/>
    </reaction>
</comment>
<dbReference type="GO" id="GO:0006614">
    <property type="term" value="P:SRP-dependent cotranslational protein targeting to membrane"/>
    <property type="evidence" value="ECO:0007669"/>
    <property type="project" value="InterPro"/>
</dbReference>
<keyword evidence="11" id="KW-0812">Transmembrane</keyword>
<keyword evidence="7 9" id="KW-0675">Receptor</keyword>
<dbReference type="SUPFAM" id="SSF47364">
    <property type="entry name" value="Domain of the SRP/SRP receptor G-proteins"/>
    <property type="match status" value="1"/>
</dbReference>
<dbReference type="InterPro" id="IPR027417">
    <property type="entry name" value="P-loop_NTPase"/>
</dbReference>
<feature type="domain" description="SRP54-type proteins GTP-binding" evidence="12">
    <location>
        <begin position="382"/>
        <end position="395"/>
    </location>
</feature>
<feature type="transmembrane region" description="Helical" evidence="11">
    <location>
        <begin position="20"/>
        <end position="42"/>
    </location>
</feature>
<evidence type="ECO:0000256" key="4">
    <source>
        <dbReference type="ARBA" id="ARBA00022801"/>
    </source>
</evidence>
<keyword evidence="5 9" id="KW-0342">GTP-binding</keyword>
<keyword evidence="11" id="KW-1133">Transmembrane helix</keyword>
<evidence type="ECO:0000313" key="14">
    <source>
        <dbReference type="Proteomes" id="UP000525298"/>
    </source>
</evidence>
<feature type="binding site" evidence="9">
    <location>
        <begin position="297"/>
        <end position="301"/>
    </location>
    <ligand>
        <name>GTP</name>
        <dbReference type="ChEBI" id="CHEBI:37565"/>
    </ligand>
</feature>
<evidence type="ECO:0000256" key="1">
    <source>
        <dbReference type="ARBA" id="ARBA00022475"/>
    </source>
</evidence>
<dbReference type="SMART" id="SM00963">
    <property type="entry name" value="SRP54_N"/>
    <property type="match status" value="1"/>
</dbReference>
<dbReference type="GO" id="GO:0005525">
    <property type="term" value="F:GTP binding"/>
    <property type="evidence" value="ECO:0007669"/>
    <property type="project" value="UniProtKB-UniRule"/>
</dbReference>
<dbReference type="GO" id="GO:0005886">
    <property type="term" value="C:plasma membrane"/>
    <property type="evidence" value="ECO:0007669"/>
    <property type="project" value="UniProtKB-SubCell"/>
</dbReference>
<dbReference type="Gene3D" id="3.40.50.300">
    <property type="entry name" value="P-loop containing nucleotide triphosphate hydrolases"/>
    <property type="match status" value="1"/>
</dbReference>
<dbReference type="InterPro" id="IPR042101">
    <property type="entry name" value="SRP54_N_sf"/>
</dbReference>
<feature type="binding site" evidence="9">
    <location>
        <begin position="215"/>
        <end position="222"/>
    </location>
    <ligand>
        <name>GTP</name>
        <dbReference type="ChEBI" id="CHEBI:37565"/>
    </ligand>
</feature>
<evidence type="ECO:0000256" key="3">
    <source>
        <dbReference type="ARBA" id="ARBA00022741"/>
    </source>
</evidence>
<dbReference type="SUPFAM" id="SSF52540">
    <property type="entry name" value="P-loop containing nucleoside triphosphate hydrolases"/>
    <property type="match status" value="1"/>
</dbReference>
<dbReference type="Gene3D" id="1.20.120.140">
    <property type="entry name" value="Signal recognition particle SRP54, nucleotide-binding domain"/>
    <property type="match status" value="1"/>
</dbReference>
<dbReference type="FunFam" id="3.40.50.300:FF:000053">
    <property type="entry name" value="Signal recognition particle receptor FtsY"/>
    <property type="match status" value="1"/>
</dbReference>
<dbReference type="InterPro" id="IPR036225">
    <property type="entry name" value="SRP/SRP_N"/>
</dbReference>
<evidence type="ECO:0000256" key="10">
    <source>
        <dbReference type="SAM" id="MobiDB-lite"/>
    </source>
</evidence>
<dbReference type="PANTHER" id="PTHR43134:SF1">
    <property type="entry name" value="SIGNAL RECOGNITION PARTICLE RECEPTOR SUBUNIT ALPHA"/>
    <property type="match status" value="1"/>
</dbReference>
<comment type="caution">
    <text evidence="13">The sequence shown here is derived from an EMBL/GenBank/DDBJ whole genome shotgun (WGS) entry which is preliminary data.</text>
</comment>
<sequence length="408" mass="44179">MLQHLTDFCRRFYQSLQATGWYKEIIGAGLALLLLILLIDIIRRRKKAEKWPAAETRADPAQTEETSSGQPADFHEIPGPEPEQEIEQPGPAGAETHPSPAAEPVAPEPASLMDRLKTGLGKTRKSLAGRLEQAFADKNVLDRQNMEEIEEALITADVGMDTTMKLIGRIEANAAQISGPEQLRTFLKQEMRKVFENVAQPAPVAETPHVVMVVGVNGVGKTTTIGKLAFQYRCQGAGVLIGAADTFRAAAVEQLTIWAQRADAAIVAHRENTDPAAVAFDTVEAGISRSIDRVIIDTAGRLHTKVNLMEQLKKIKRSIGKKLPGAPHEVLLVLDATTGQNALAQAKMFHEGIGVTGLILTKLDGTARGGIVVGICDAMKLPIHYIGVGEAMEDLQPFDHEAFIDALF</sequence>